<keyword evidence="3" id="KW-1185">Reference proteome</keyword>
<dbReference type="AlphaFoldDB" id="A0A5R8Y1V6"/>
<dbReference type="EMBL" id="VANU01000003">
    <property type="protein sequence ID" value="TLP38374.1"/>
    <property type="molecule type" value="Genomic_DNA"/>
</dbReference>
<dbReference type="CDD" id="cd03801">
    <property type="entry name" value="GT4_PimA-like"/>
    <property type="match status" value="1"/>
</dbReference>
<name>A0A5R8Y1V6_9BACT</name>
<dbReference type="Gene3D" id="3.40.50.2000">
    <property type="entry name" value="Glycogen Phosphorylase B"/>
    <property type="match status" value="2"/>
</dbReference>
<dbReference type="PANTHER" id="PTHR45947:SF3">
    <property type="entry name" value="SULFOQUINOVOSYL TRANSFERASE SQD2"/>
    <property type="match status" value="1"/>
</dbReference>
<comment type="caution">
    <text evidence="2">The sequence shown here is derived from an EMBL/GenBank/DDBJ whole genome shotgun (WGS) entry which is preliminary data.</text>
</comment>
<evidence type="ECO:0000313" key="3">
    <source>
        <dbReference type="Proteomes" id="UP000308901"/>
    </source>
</evidence>
<reference evidence="2 3" key="1">
    <citation type="submission" date="2019-05" db="EMBL/GenBank/DDBJ databases">
        <title>Arcobacter sp. nov., isolated from sea sediment.</title>
        <authorList>
            <person name="Kim W."/>
        </authorList>
    </citation>
    <scope>NUCLEOTIDE SEQUENCE [LARGE SCALE GENOMIC DNA]</scope>
    <source>
        <strain evidence="2 3">CAU 1517</strain>
    </source>
</reference>
<keyword evidence="2" id="KW-0808">Transferase</keyword>
<dbReference type="PANTHER" id="PTHR45947">
    <property type="entry name" value="SULFOQUINOVOSYL TRANSFERASE SQD2"/>
    <property type="match status" value="1"/>
</dbReference>
<proteinExistence type="predicted"/>
<dbReference type="InterPro" id="IPR001296">
    <property type="entry name" value="Glyco_trans_1"/>
</dbReference>
<accession>A0A5R8Y1V6</accession>
<protein>
    <submittedName>
        <fullName evidence="2">Glycosyltransferase family 4 protein</fullName>
    </submittedName>
</protein>
<dbReference type="RefSeq" id="WP_138152368.1">
    <property type="nucleotide sequence ID" value="NZ_VANU01000003.1"/>
</dbReference>
<sequence length="406" mass="46258">MRILHALAQRPGRTGSGVFLQQLFKAGYEKGYEQAVLAGVPLLEQDPDIDNLELKNFYPVLFESENLPFPVVGMSDVMPYKSTKYSDINETMYESYEKEFKKVITSVIEEFKPDVVICNHIWLLSTFFKDLYPNLKTLVLCHGTDLRQMKLSPKLASIVKSKVSRCEYLFALNSAQAKTIQEYYDVEEEKVIVSGSGYNPDMFFPNKNREKNDNVKIAYVGKMCNAKGVPHLLNAIDSCKKYEHIELNLIGSGSALESDEIIKSIDNRKAKVNYLGIVPQEELEKLLRTCDLFILPSFFEGLPLVVIEALASGAKVICTDLPGLDDFLGERLKELGAIRYIKMPRLKNVDTPYEEDVCEFEDRLSQTIDEASCEILEGKKYDIDEVIKLLEDKTWSGLFNRLEKMF</sequence>
<dbReference type="Proteomes" id="UP000308901">
    <property type="component" value="Unassembled WGS sequence"/>
</dbReference>
<gene>
    <name evidence="2" type="ORF">FDK22_07830</name>
</gene>
<dbReference type="InterPro" id="IPR050194">
    <property type="entry name" value="Glycosyltransferase_grp1"/>
</dbReference>
<dbReference type="OrthoDB" id="9775208at2"/>
<evidence type="ECO:0000313" key="2">
    <source>
        <dbReference type="EMBL" id="TLP38374.1"/>
    </source>
</evidence>
<evidence type="ECO:0000259" key="1">
    <source>
        <dbReference type="Pfam" id="PF00534"/>
    </source>
</evidence>
<feature type="domain" description="Glycosyl transferase family 1" evidence="1">
    <location>
        <begin position="205"/>
        <end position="329"/>
    </location>
</feature>
<dbReference type="SUPFAM" id="SSF53756">
    <property type="entry name" value="UDP-Glycosyltransferase/glycogen phosphorylase"/>
    <property type="match status" value="1"/>
</dbReference>
<dbReference type="GO" id="GO:0016757">
    <property type="term" value="F:glycosyltransferase activity"/>
    <property type="evidence" value="ECO:0007669"/>
    <property type="project" value="InterPro"/>
</dbReference>
<dbReference type="Pfam" id="PF00534">
    <property type="entry name" value="Glycos_transf_1"/>
    <property type="match status" value="1"/>
</dbReference>
<organism evidence="2 3">
    <name type="scientific">Arcobacter arenosus</name>
    <dbReference type="NCBI Taxonomy" id="2576037"/>
    <lineage>
        <taxon>Bacteria</taxon>
        <taxon>Pseudomonadati</taxon>
        <taxon>Campylobacterota</taxon>
        <taxon>Epsilonproteobacteria</taxon>
        <taxon>Campylobacterales</taxon>
        <taxon>Arcobacteraceae</taxon>
        <taxon>Arcobacter</taxon>
    </lineage>
</organism>